<evidence type="ECO:0000256" key="3">
    <source>
        <dbReference type="ARBA" id="ARBA00004798"/>
    </source>
</evidence>
<evidence type="ECO:0000313" key="16">
    <source>
        <dbReference type="EMBL" id="CBW27802.1"/>
    </source>
</evidence>
<evidence type="ECO:0000256" key="6">
    <source>
        <dbReference type="ARBA" id="ARBA00023152"/>
    </source>
</evidence>
<comment type="function">
    <text evidence="2 9">Catalyzes the interconversion of 2-phosphoglycerate and 3-phosphoglycerate.</text>
</comment>
<dbReference type="InterPro" id="IPR006124">
    <property type="entry name" value="Metalloenzyme"/>
</dbReference>
<evidence type="ECO:0000256" key="4">
    <source>
        <dbReference type="ARBA" id="ARBA00008819"/>
    </source>
</evidence>
<dbReference type="GO" id="GO:0030145">
    <property type="term" value="F:manganese ion binding"/>
    <property type="evidence" value="ECO:0007669"/>
    <property type="project" value="UniProtKB-UniRule"/>
</dbReference>
<dbReference type="GO" id="GO:0004619">
    <property type="term" value="F:phosphoglycerate mutase activity"/>
    <property type="evidence" value="ECO:0007669"/>
    <property type="project" value="UniProtKB-UniRule"/>
</dbReference>
<comment type="subunit">
    <text evidence="9">Monomer.</text>
</comment>
<accession>E1WZB4</accession>
<feature type="domain" description="BPG-independent PGAM N-terminal" evidence="15">
    <location>
        <begin position="87"/>
        <end position="291"/>
    </location>
</feature>
<reference evidence="17" key="1">
    <citation type="journal article" date="2013" name="ISME J.">
        <title>A small predatory core genome in the divergent marine Bacteriovorax marinus SJ and the terrestrial Bdellovibrio bacteriovorus.</title>
        <authorList>
            <person name="Crossman L.C."/>
            <person name="Chen H."/>
            <person name="Cerdeno-Tarraga A.M."/>
            <person name="Brooks K."/>
            <person name="Quail M.A."/>
            <person name="Pineiro S.A."/>
            <person name="Hobley L."/>
            <person name="Sockett R.E."/>
            <person name="Bentley S.D."/>
            <person name="Parkhill J."/>
            <person name="Williams H.N."/>
            <person name="Stine O.C."/>
        </authorList>
    </citation>
    <scope>NUCLEOTIDE SEQUENCE [LARGE SCALE GENOMIC DNA]</scope>
    <source>
        <strain evidence="17">ATCC BAA-682 / DSM 15412 / SJ</strain>
    </source>
</reference>
<dbReference type="PIRSF" id="PIRSF001492">
    <property type="entry name" value="IPGAM"/>
    <property type="match status" value="1"/>
</dbReference>
<dbReference type="Pfam" id="PF01676">
    <property type="entry name" value="Metalloenzyme"/>
    <property type="match status" value="1"/>
</dbReference>
<feature type="domain" description="Metalloenzyme" evidence="14">
    <location>
        <begin position="10"/>
        <end position="499"/>
    </location>
</feature>
<dbReference type="InterPro" id="IPR005995">
    <property type="entry name" value="Pgm_bpd_ind"/>
</dbReference>
<dbReference type="InterPro" id="IPR036646">
    <property type="entry name" value="PGAM_B_sf"/>
</dbReference>
<dbReference type="NCBIfam" id="TIGR01307">
    <property type="entry name" value="pgm_bpd_ind"/>
    <property type="match status" value="1"/>
</dbReference>
<comment type="pathway">
    <text evidence="3 9">Carbohydrate degradation; glycolysis; pyruvate from D-glyceraldehyde 3-phosphate: step 3/5.</text>
</comment>
<feature type="binding site" evidence="9 12">
    <location>
        <position position="128"/>
    </location>
    <ligand>
        <name>substrate</name>
    </ligand>
</feature>
<evidence type="ECO:0000256" key="7">
    <source>
        <dbReference type="ARBA" id="ARBA00023211"/>
    </source>
</evidence>
<feature type="binding site" evidence="9 12">
    <location>
        <position position="192"/>
    </location>
    <ligand>
        <name>substrate</name>
    </ligand>
</feature>
<feature type="binding site" evidence="9 12">
    <location>
        <begin position="257"/>
        <end position="260"/>
    </location>
    <ligand>
        <name>substrate</name>
    </ligand>
</feature>
<evidence type="ECO:0000256" key="8">
    <source>
        <dbReference type="ARBA" id="ARBA00023235"/>
    </source>
</evidence>
<dbReference type="EC" id="5.4.2.12" evidence="9 10"/>
<dbReference type="FunFam" id="3.40.1450.10:FF:000002">
    <property type="entry name" value="2,3-bisphosphoglycerate-independent phosphoglycerate mutase"/>
    <property type="match status" value="1"/>
</dbReference>
<evidence type="ECO:0000256" key="11">
    <source>
        <dbReference type="PIRSR" id="PIRSR001492-1"/>
    </source>
</evidence>
<keyword evidence="7 9" id="KW-0464">Manganese</keyword>
<dbReference type="KEGG" id="bmx:BMS_3040"/>
<dbReference type="GO" id="GO:0006096">
    <property type="term" value="P:glycolytic process"/>
    <property type="evidence" value="ECO:0007669"/>
    <property type="project" value="UniProtKB-UniRule"/>
</dbReference>
<organism evidence="16 17">
    <name type="scientific">Halobacteriovorax marinus (strain ATCC BAA-682 / DSM 15412 / SJ)</name>
    <name type="common">Bacteriovorax marinus</name>
    <dbReference type="NCBI Taxonomy" id="862908"/>
    <lineage>
        <taxon>Bacteria</taxon>
        <taxon>Pseudomonadati</taxon>
        <taxon>Bdellovibrionota</taxon>
        <taxon>Bacteriovoracia</taxon>
        <taxon>Bacteriovoracales</taxon>
        <taxon>Halobacteriovoraceae</taxon>
        <taxon>Halobacteriovorax</taxon>
    </lineage>
</organism>
<protein>
    <recommendedName>
        <fullName evidence="9 10">2,3-bisphosphoglycerate-independent phosphoglycerate mutase</fullName>
        <shortName evidence="9">BPG-independent PGAM</shortName>
        <shortName evidence="9">Phosphoglyceromutase</shortName>
        <shortName evidence="9">iPGM</shortName>
        <ecNumber evidence="9 10">5.4.2.12</ecNumber>
    </recommendedName>
</protein>
<dbReference type="AlphaFoldDB" id="E1WZB4"/>
<dbReference type="CDD" id="cd16010">
    <property type="entry name" value="iPGM"/>
    <property type="match status" value="1"/>
</dbReference>
<evidence type="ECO:0000259" key="15">
    <source>
        <dbReference type="Pfam" id="PF06415"/>
    </source>
</evidence>
<dbReference type="UniPathway" id="UPA00109">
    <property type="reaction ID" value="UER00186"/>
</dbReference>
<feature type="binding site" evidence="9 12">
    <location>
        <position position="186"/>
    </location>
    <ligand>
        <name>substrate</name>
    </ligand>
</feature>
<dbReference type="HOGENOM" id="CLU_026099_2_0_7"/>
<dbReference type="eggNOG" id="COG0696">
    <property type="taxonomic scope" value="Bacteria"/>
</dbReference>
<dbReference type="Pfam" id="PF06415">
    <property type="entry name" value="iPGM_N"/>
    <property type="match status" value="1"/>
</dbReference>
<gene>
    <name evidence="9 16" type="primary">gpmI</name>
    <name evidence="16" type="ordered locus">BMS_3040</name>
</gene>
<dbReference type="Gene3D" id="3.40.720.10">
    <property type="entry name" value="Alkaline Phosphatase, subunit A"/>
    <property type="match status" value="1"/>
</dbReference>
<dbReference type="PATRIC" id="fig|862908.3.peg.2908"/>
<evidence type="ECO:0000256" key="5">
    <source>
        <dbReference type="ARBA" id="ARBA00022723"/>
    </source>
</evidence>
<evidence type="ECO:0000256" key="2">
    <source>
        <dbReference type="ARBA" id="ARBA00002315"/>
    </source>
</evidence>
<evidence type="ECO:0000256" key="12">
    <source>
        <dbReference type="PIRSR" id="PIRSR001492-2"/>
    </source>
</evidence>
<dbReference type="RefSeq" id="WP_014245573.1">
    <property type="nucleotide sequence ID" value="NC_016620.1"/>
</dbReference>
<proteinExistence type="inferred from homology"/>
<dbReference type="InterPro" id="IPR011258">
    <property type="entry name" value="BPG-indep_PGM_N"/>
</dbReference>
<feature type="binding site" evidence="9 13">
    <location>
        <position position="67"/>
    </location>
    <ligand>
        <name>Mn(2+)</name>
        <dbReference type="ChEBI" id="CHEBI:29035"/>
        <label>2</label>
    </ligand>
</feature>
<feature type="binding site" evidence="9 13">
    <location>
        <position position="440"/>
    </location>
    <ligand>
        <name>Mn(2+)</name>
        <dbReference type="ChEBI" id="CHEBI:29035"/>
        <label>2</label>
    </ligand>
</feature>
<dbReference type="Gene3D" id="3.40.1450.10">
    <property type="entry name" value="BPG-independent phosphoglycerate mutase, domain B"/>
    <property type="match status" value="1"/>
</dbReference>
<dbReference type="InterPro" id="IPR017850">
    <property type="entry name" value="Alkaline_phosphatase_core_sf"/>
</dbReference>
<feature type="binding site" evidence="9 13">
    <location>
        <position position="17"/>
    </location>
    <ligand>
        <name>Mn(2+)</name>
        <dbReference type="ChEBI" id="CHEBI:29035"/>
        <label>2</label>
    </ligand>
</feature>
<feature type="binding site" evidence="9 12">
    <location>
        <begin position="158"/>
        <end position="159"/>
    </location>
    <ligand>
        <name>substrate</name>
    </ligand>
</feature>
<feature type="binding site" evidence="9 13">
    <location>
        <position position="457"/>
    </location>
    <ligand>
        <name>Mn(2+)</name>
        <dbReference type="ChEBI" id="CHEBI:29035"/>
        <label>1</label>
    </ligand>
</feature>
<evidence type="ECO:0000256" key="13">
    <source>
        <dbReference type="PIRSR" id="PIRSR001492-3"/>
    </source>
</evidence>
<keyword evidence="17" id="KW-1185">Reference proteome</keyword>
<evidence type="ECO:0000256" key="10">
    <source>
        <dbReference type="NCBIfam" id="TIGR01307"/>
    </source>
</evidence>
<comment type="catalytic activity">
    <reaction evidence="1 9">
        <text>(2R)-2-phosphoglycerate = (2R)-3-phosphoglycerate</text>
        <dbReference type="Rhea" id="RHEA:15901"/>
        <dbReference type="ChEBI" id="CHEBI:58272"/>
        <dbReference type="ChEBI" id="CHEBI:58289"/>
        <dbReference type="EC" id="5.4.2.12"/>
    </reaction>
</comment>
<dbReference type="SUPFAM" id="SSF64158">
    <property type="entry name" value="2,3-Bisphosphoglycerate-independent phosphoglycerate mutase, substrate-binding domain"/>
    <property type="match status" value="1"/>
</dbReference>
<dbReference type="PANTHER" id="PTHR31637:SF0">
    <property type="entry name" value="2,3-BISPHOSPHOGLYCERATE-INDEPENDENT PHOSPHOGLYCERATE MUTASE"/>
    <property type="match status" value="1"/>
</dbReference>
<dbReference type="GO" id="GO:0005829">
    <property type="term" value="C:cytosol"/>
    <property type="evidence" value="ECO:0007669"/>
    <property type="project" value="TreeGrafter"/>
</dbReference>
<evidence type="ECO:0000313" key="17">
    <source>
        <dbReference type="Proteomes" id="UP000008963"/>
    </source>
</evidence>
<feature type="binding site" evidence="9 12">
    <location>
        <position position="330"/>
    </location>
    <ligand>
        <name>substrate</name>
    </ligand>
</feature>
<keyword evidence="5 9" id="KW-0479">Metal-binding</keyword>
<feature type="active site" description="Phosphoserine intermediate" evidence="9 11">
    <location>
        <position position="67"/>
    </location>
</feature>
<sequence>MKSIKNISDRALLVILDGYGLNDSDLKNAVKHANTPNLANLFKHYPFTKIEAGGVKVGLPKGVTGNSEVGHMNLGAGRPVRQDLVRINEAIDNGTFSTLPMMNALKEAARKGSKRVHLMGLLSDGGVHSHIDHIKEAVKALNLEGDLEVFFHAFMDGRDTARDVGHKYVKEMDQVEGVKFASMQGRSISMDRDRRWEKIKLAYDTFTGKGNISTKSPLEYLQEEYKKEIYDEFITPTLFAKEMAMKEGDSVFFINFRPDRAIQLSLCFNDPDFNEFEREFKPNFFLCMTPYIPDEVELPILFDKERLAGVMSEYVSSLGIKQFKIAETEKYAHVTFFFNGGRKEPFENEEHFLIPSPKEVSTYDQKPEMSAYLVTEKLLEKLDDDEIKFSLVNFANSDMVGHTGNFEAAVKALEALDQCVAKLVEKCREKGVALLLTADHGNSDQMVYEDGTPHTSHTNSLVPFCVFHRELEDCDFEVNGEGHALMDVSPTVLSILNIESPDSFTGKSIFK</sequence>
<keyword evidence="6 9" id="KW-0324">Glycolysis</keyword>
<evidence type="ECO:0000256" key="9">
    <source>
        <dbReference type="HAMAP-Rule" id="MF_01038"/>
    </source>
</evidence>
<dbReference type="HAMAP" id="MF_01038">
    <property type="entry name" value="GpmI"/>
    <property type="match status" value="1"/>
</dbReference>
<evidence type="ECO:0000256" key="1">
    <source>
        <dbReference type="ARBA" id="ARBA00000370"/>
    </source>
</evidence>
<dbReference type="Proteomes" id="UP000008963">
    <property type="component" value="Chromosome"/>
</dbReference>
<comment type="cofactor">
    <cofactor evidence="9">
        <name>Mn(2+)</name>
        <dbReference type="ChEBI" id="CHEBI:29035"/>
    </cofactor>
    <text evidence="9">Binds 2 manganese ions per subunit.</text>
</comment>
<dbReference type="EMBL" id="FQ312005">
    <property type="protein sequence ID" value="CBW27802.1"/>
    <property type="molecule type" value="Genomic_DNA"/>
</dbReference>
<name>E1WZB4_HALMS</name>
<comment type="similarity">
    <text evidence="4 9">Belongs to the BPG-independent phosphoglycerate mutase family.</text>
</comment>
<feature type="binding site" evidence="9 13">
    <location>
        <position position="402"/>
    </location>
    <ligand>
        <name>Mn(2+)</name>
        <dbReference type="ChEBI" id="CHEBI:29035"/>
        <label>1</label>
    </ligand>
</feature>
<dbReference type="STRING" id="862908.BMS_3040"/>
<feature type="binding site" evidence="9 13">
    <location>
        <position position="439"/>
    </location>
    <ligand>
        <name>Mn(2+)</name>
        <dbReference type="ChEBI" id="CHEBI:29035"/>
        <label>2</label>
    </ligand>
</feature>
<dbReference type="PANTHER" id="PTHR31637">
    <property type="entry name" value="2,3-BISPHOSPHOGLYCERATE-INDEPENDENT PHOSPHOGLYCERATE MUTASE"/>
    <property type="match status" value="1"/>
</dbReference>
<keyword evidence="8 9" id="KW-0413">Isomerase</keyword>
<feature type="binding site" evidence="9 13">
    <location>
        <position position="398"/>
    </location>
    <ligand>
        <name>Mn(2+)</name>
        <dbReference type="ChEBI" id="CHEBI:29035"/>
        <label>1</label>
    </ligand>
</feature>
<dbReference type="GO" id="GO:0006007">
    <property type="term" value="P:glucose catabolic process"/>
    <property type="evidence" value="ECO:0007669"/>
    <property type="project" value="InterPro"/>
</dbReference>
<evidence type="ECO:0000259" key="14">
    <source>
        <dbReference type="Pfam" id="PF01676"/>
    </source>
</evidence>
<dbReference type="SUPFAM" id="SSF53649">
    <property type="entry name" value="Alkaline phosphatase-like"/>
    <property type="match status" value="1"/>
</dbReference>